<dbReference type="EMBL" id="BART01004843">
    <property type="protein sequence ID" value="GAG57672.1"/>
    <property type="molecule type" value="Genomic_DNA"/>
</dbReference>
<sequence length="222" mass="25228">MINILNEEIPQADTIYFDPPYFPAGPQEAINYFKHYVHANSVLMQKKFEQEDPTKEDIMSLIPKLANKTNLLIVSTTSPSAINWGKELTNAKKHVKRIGISKSSTGSQPQGGRANPTTAQEVKENVWVASDSEVRTFERLEKLLFKLEGYDPSKINDEQLGDDVRLVAAKFSSILQSKKTEFKNKEECLDFAEHIMEEVLKRGKITFHPEYKIISGKVEIIE</sequence>
<dbReference type="InterPro" id="IPR002052">
    <property type="entry name" value="DNA_methylase_N6_adenine_CS"/>
</dbReference>
<comment type="caution">
    <text evidence="2">The sequence shown here is derived from an EMBL/GenBank/DDBJ whole genome shotgun (WGS) entry which is preliminary data.</text>
</comment>
<evidence type="ECO:0008006" key="3">
    <source>
        <dbReference type="Google" id="ProtNLM"/>
    </source>
</evidence>
<proteinExistence type="predicted"/>
<evidence type="ECO:0000256" key="1">
    <source>
        <dbReference type="SAM" id="MobiDB-lite"/>
    </source>
</evidence>
<dbReference type="GO" id="GO:0003676">
    <property type="term" value="F:nucleic acid binding"/>
    <property type="evidence" value="ECO:0007669"/>
    <property type="project" value="InterPro"/>
</dbReference>
<dbReference type="GO" id="GO:0008168">
    <property type="term" value="F:methyltransferase activity"/>
    <property type="evidence" value="ECO:0007669"/>
    <property type="project" value="InterPro"/>
</dbReference>
<feature type="compositionally biased region" description="Polar residues" evidence="1">
    <location>
        <begin position="101"/>
        <end position="119"/>
    </location>
</feature>
<dbReference type="PROSITE" id="PS00092">
    <property type="entry name" value="N6_MTASE"/>
    <property type="match status" value="1"/>
</dbReference>
<name>X0ZHQ8_9ZZZZ</name>
<reference evidence="2" key="1">
    <citation type="journal article" date="2014" name="Front. Microbiol.">
        <title>High frequency of phylogenetically diverse reductive dehalogenase-homologous genes in deep subseafloor sedimentary metagenomes.</title>
        <authorList>
            <person name="Kawai M."/>
            <person name="Futagami T."/>
            <person name="Toyoda A."/>
            <person name="Takaki Y."/>
            <person name="Nishi S."/>
            <person name="Hori S."/>
            <person name="Arai W."/>
            <person name="Tsubouchi T."/>
            <person name="Morono Y."/>
            <person name="Uchiyama I."/>
            <person name="Ito T."/>
            <person name="Fujiyama A."/>
            <person name="Inagaki F."/>
            <person name="Takami H."/>
        </authorList>
    </citation>
    <scope>NUCLEOTIDE SEQUENCE</scope>
    <source>
        <strain evidence="2">Expedition CK06-06</strain>
    </source>
</reference>
<accession>X0ZHQ8</accession>
<protein>
    <recommendedName>
        <fullName evidence="3">DNA methylase N-4/N-6 domain-containing protein</fullName>
    </recommendedName>
</protein>
<dbReference type="AlphaFoldDB" id="X0ZHQ8"/>
<evidence type="ECO:0000313" key="2">
    <source>
        <dbReference type="EMBL" id="GAG57672.1"/>
    </source>
</evidence>
<dbReference type="GO" id="GO:0032259">
    <property type="term" value="P:methylation"/>
    <property type="evidence" value="ECO:0007669"/>
    <property type="project" value="InterPro"/>
</dbReference>
<feature type="region of interest" description="Disordered" evidence="1">
    <location>
        <begin position="99"/>
        <end position="119"/>
    </location>
</feature>
<gene>
    <name evidence="2" type="ORF">S01H4_11772</name>
</gene>
<organism evidence="2">
    <name type="scientific">marine sediment metagenome</name>
    <dbReference type="NCBI Taxonomy" id="412755"/>
    <lineage>
        <taxon>unclassified sequences</taxon>
        <taxon>metagenomes</taxon>
        <taxon>ecological metagenomes</taxon>
    </lineage>
</organism>